<feature type="domain" description="Tyrosine specific protein phosphatases" evidence="14">
    <location>
        <begin position="484"/>
        <end position="558"/>
    </location>
</feature>
<dbReference type="GO" id="GO:0007154">
    <property type="term" value="P:cell communication"/>
    <property type="evidence" value="ECO:0007669"/>
    <property type="project" value="InterPro"/>
</dbReference>
<keyword evidence="4" id="KW-0677">Repeat</keyword>
<feature type="transmembrane region" description="Helical" evidence="11">
    <location>
        <begin position="195"/>
        <end position="223"/>
    </location>
</feature>
<evidence type="ECO:0000313" key="17">
    <source>
        <dbReference type="EMBL" id="CAI8052430.1"/>
    </source>
</evidence>
<evidence type="ECO:0000256" key="5">
    <source>
        <dbReference type="ARBA" id="ARBA00022801"/>
    </source>
</evidence>
<evidence type="ECO:0000256" key="3">
    <source>
        <dbReference type="ARBA" id="ARBA00022729"/>
    </source>
</evidence>
<evidence type="ECO:0000256" key="9">
    <source>
        <dbReference type="ARBA" id="ARBA00051722"/>
    </source>
</evidence>
<evidence type="ECO:0000256" key="1">
    <source>
        <dbReference type="ARBA" id="ARBA00004167"/>
    </source>
</evidence>
<dbReference type="InterPro" id="IPR000387">
    <property type="entry name" value="Tyr_Pase_dom"/>
</dbReference>
<feature type="compositionally biased region" description="Polar residues" evidence="10">
    <location>
        <begin position="247"/>
        <end position="258"/>
    </location>
</feature>
<evidence type="ECO:0000256" key="6">
    <source>
        <dbReference type="ARBA" id="ARBA00022837"/>
    </source>
</evidence>
<dbReference type="SMART" id="SM00408">
    <property type="entry name" value="IGc2"/>
    <property type="match status" value="1"/>
</dbReference>
<feature type="region of interest" description="Disordered" evidence="10">
    <location>
        <begin position="246"/>
        <end position="265"/>
    </location>
</feature>
<comment type="caution">
    <text evidence="17">The sequence shown here is derived from an EMBL/GenBank/DDBJ whole genome shotgun (WGS) entry which is preliminary data.</text>
</comment>
<dbReference type="PROSITE" id="PS50835">
    <property type="entry name" value="IG_LIKE"/>
    <property type="match status" value="2"/>
</dbReference>
<dbReference type="SMART" id="SM00409">
    <property type="entry name" value="IG"/>
    <property type="match status" value="2"/>
</dbReference>
<dbReference type="SMART" id="SM00237">
    <property type="entry name" value="Calx_beta"/>
    <property type="match status" value="2"/>
</dbReference>
<dbReference type="Pfam" id="PF03160">
    <property type="entry name" value="Calx-beta"/>
    <property type="match status" value="2"/>
</dbReference>
<keyword evidence="6" id="KW-0106">Calcium</keyword>
<feature type="region of interest" description="Disordered" evidence="10">
    <location>
        <begin position="140"/>
        <end position="175"/>
    </location>
</feature>
<keyword evidence="3 12" id="KW-0732">Signal</keyword>
<dbReference type="SMART" id="SM00060">
    <property type="entry name" value="FN3"/>
    <property type="match status" value="2"/>
</dbReference>
<evidence type="ECO:0000259" key="14">
    <source>
        <dbReference type="PROSITE" id="PS50056"/>
    </source>
</evidence>
<dbReference type="GO" id="GO:0004725">
    <property type="term" value="F:protein tyrosine phosphatase activity"/>
    <property type="evidence" value="ECO:0007669"/>
    <property type="project" value="UniProtKB-EC"/>
</dbReference>
<dbReference type="Gene3D" id="2.60.40.10">
    <property type="entry name" value="Immunoglobulins"/>
    <property type="match status" value="4"/>
</dbReference>
<keyword evidence="7" id="KW-0904">Protein phosphatase</keyword>
<comment type="subcellular location">
    <subcellularLocation>
        <location evidence="1">Membrane</location>
        <topology evidence="1">Single-pass membrane protein</topology>
    </subcellularLocation>
</comment>
<dbReference type="PROSITE" id="PS00383">
    <property type="entry name" value="TYR_PHOSPHATASE_1"/>
    <property type="match status" value="1"/>
</dbReference>
<dbReference type="SMART" id="SM00404">
    <property type="entry name" value="PTPc_motif"/>
    <property type="match status" value="1"/>
</dbReference>
<dbReference type="GO" id="GO:0016020">
    <property type="term" value="C:membrane"/>
    <property type="evidence" value="ECO:0007669"/>
    <property type="project" value="UniProtKB-SubCell"/>
</dbReference>
<reference evidence="17" key="1">
    <citation type="submission" date="2023-03" db="EMBL/GenBank/DDBJ databases">
        <authorList>
            <person name="Steffen K."/>
            <person name="Cardenas P."/>
        </authorList>
    </citation>
    <scope>NUCLEOTIDE SEQUENCE</scope>
</reference>
<evidence type="ECO:0000256" key="4">
    <source>
        <dbReference type="ARBA" id="ARBA00022737"/>
    </source>
</evidence>
<dbReference type="InterPro" id="IPR003595">
    <property type="entry name" value="Tyr_Pase_cat"/>
</dbReference>
<dbReference type="SUPFAM" id="SSF52799">
    <property type="entry name" value="(Phosphotyrosine protein) phosphatases II"/>
    <property type="match status" value="1"/>
</dbReference>
<feature type="domain" description="Tyrosine-protein phosphatase" evidence="13">
    <location>
        <begin position="323"/>
        <end position="567"/>
    </location>
</feature>
<feature type="signal peptide" evidence="12">
    <location>
        <begin position="1"/>
        <end position="20"/>
    </location>
</feature>
<dbReference type="InterPro" id="IPR016130">
    <property type="entry name" value="Tyr_Pase_AS"/>
</dbReference>
<feature type="domain" description="Ig-like" evidence="15">
    <location>
        <begin position="1082"/>
        <end position="1207"/>
    </location>
</feature>
<keyword evidence="11" id="KW-0812">Transmembrane</keyword>
<dbReference type="CDD" id="cd00063">
    <property type="entry name" value="FN3"/>
    <property type="match status" value="1"/>
</dbReference>
<dbReference type="InterPro" id="IPR013783">
    <property type="entry name" value="Ig-like_fold"/>
</dbReference>
<dbReference type="InterPro" id="IPR050348">
    <property type="entry name" value="Protein-Tyr_Phosphatase"/>
</dbReference>
<dbReference type="PANTHER" id="PTHR19134">
    <property type="entry name" value="RECEPTOR-TYPE TYROSINE-PROTEIN PHOSPHATASE"/>
    <property type="match status" value="1"/>
</dbReference>
<keyword evidence="18" id="KW-1185">Reference proteome</keyword>
<proteinExistence type="predicted"/>
<feature type="chain" id="PRO_5041207477" description="protein-tyrosine-phosphatase" evidence="12">
    <location>
        <begin position="21"/>
        <end position="1965"/>
    </location>
</feature>
<dbReference type="Gene3D" id="3.90.190.10">
    <property type="entry name" value="Protein tyrosine phosphatase superfamily"/>
    <property type="match status" value="1"/>
</dbReference>
<gene>
    <name evidence="17" type="ORF">GBAR_LOCUS28674</name>
</gene>
<evidence type="ECO:0000256" key="8">
    <source>
        <dbReference type="ARBA" id="ARBA00023136"/>
    </source>
</evidence>
<dbReference type="PROSITE" id="PS50853">
    <property type="entry name" value="FN3"/>
    <property type="match status" value="2"/>
</dbReference>
<evidence type="ECO:0000313" key="18">
    <source>
        <dbReference type="Proteomes" id="UP001174909"/>
    </source>
</evidence>
<organism evidence="17 18">
    <name type="scientific">Geodia barretti</name>
    <name type="common">Barrett's horny sponge</name>
    <dbReference type="NCBI Taxonomy" id="519541"/>
    <lineage>
        <taxon>Eukaryota</taxon>
        <taxon>Metazoa</taxon>
        <taxon>Porifera</taxon>
        <taxon>Demospongiae</taxon>
        <taxon>Heteroscleromorpha</taxon>
        <taxon>Tetractinellida</taxon>
        <taxon>Astrophorina</taxon>
        <taxon>Geodiidae</taxon>
        <taxon>Geodia</taxon>
    </lineage>
</organism>
<evidence type="ECO:0000256" key="7">
    <source>
        <dbReference type="ARBA" id="ARBA00022912"/>
    </source>
</evidence>
<dbReference type="EC" id="3.1.3.48" evidence="2"/>
<dbReference type="FunFam" id="3.90.190.10:FF:000102">
    <property type="entry name" value="Receptor-type tyrosine-protein phosphatase"/>
    <property type="match status" value="1"/>
</dbReference>
<comment type="catalytic activity">
    <reaction evidence="9">
        <text>O-phospho-L-tyrosyl-[protein] + H2O = L-tyrosyl-[protein] + phosphate</text>
        <dbReference type="Rhea" id="RHEA:10684"/>
        <dbReference type="Rhea" id="RHEA-COMP:10136"/>
        <dbReference type="Rhea" id="RHEA-COMP:20101"/>
        <dbReference type="ChEBI" id="CHEBI:15377"/>
        <dbReference type="ChEBI" id="CHEBI:43474"/>
        <dbReference type="ChEBI" id="CHEBI:46858"/>
        <dbReference type="ChEBI" id="CHEBI:61978"/>
        <dbReference type="EC" id="3.1.3.48"/>
    </reaction>
</comment>
<dbReference type="PRINTS" id="PR00700">
    <property type="entry name" value="PRTYPHPHTASE"/>
</dbReference>
<dbReference type="InterPro" id="IPR036116">
    <property type="entry name" value="FN3_sf"/>
</dbReference>
<dbReference type="InterPro" id="IPR000242">
    <property type="entry name" value="PTP_cat"/>
</dbReference>
<dbReference type="SUPFAM" id="SSF141072">
    <property type="entry name" value="CalX-like"/>
    <property type="match status" value="3"/>
</dbReference>
<dbReference type="InterPro" id="IPR003598">
    <property type="entry name" value="Ig_sub2"/>
</dbReference>
<feature type="compositionally biased region" description="Polar residues" evidence="10">
    <location>
        <begin position="140"/>
        <end position="174"/>
    </location>
</feature>
<feature type="region of interest" description="Disordered" evidence="10">
    <location>
        <begin position="18"/>
        <end position="37"/>
    </location>
</feature>
<dbReference type="InterPro" id="IPR036179">
    <property type="entry name" value="Ig-like_dom_sf"/>
</dbReference>
<dbReference type="PROSITE" id="PS50056">
    <property type="entry name" value="TYR_PHOSPHATASE_2"/>
    <property type="match status" value="1"/>
</dbReference>
<dbReference type="Gene3D" id="2.60.40.2030">
    <property type="match status" value="3"/>
</dbReference>
<keyword evidence="8 11" id="KW-0472">Membrane</keyword>
<dbReference type="InterPro" id="IPR007110">
    <property type="entry name" value="Ig-like_dom"/>
</dbReference>
<evidence type="ECO:0000256" key="10">
    <source>
        <dbReference type="SAM" id="MobiDB-lite"/>
    </source>
</evidence>
<feature type="domain" description="Fibronectin type-III" evidence="16">
    <location>
        <begin position="1617"/>
        <end position="1723"/>
    </location>
</feature>
<feature type="domain" description="Fibronectin type-III" evidence="16">
    <location>
        <begin position="1727"/>
        <end position="1820"/>
    </location>
</feature>
<name>A0AA35TQ75_GEOBA</name>
<keyword evidence="11" id="KW-1133">Transmembrane helix</keyword>
<dbReference type="EMBL" id="CASHTH010004013">
    <property type="protein sequence ID" value="CAI8052430.1"/>
    <property type="molecule type" value="Genomic_DNA"/>
</dbReference>
<evidence type="ECO:0000259" key="16">
    <source>
        <dbReference type="PROSITE" id="PS50853"/>
    </source>
</evidence>
<dbReference type="PROSITE" id="PS50055">
    <property type="entry name" value="TYR_PHOSPHATASE_PTP"/>
    <property type="match status" value="1"/>
</dbReference>
<dbReference type="InterPro" id="IPR003961">
    <property type="entry name" value="FN3_dom"/>
</dbReference>
<protein>
    <recommendedName>
        <fullName evidence="2">protein-tyrosine-phosphatase</fullName>
        <ecNumber evidence="2">3.1.3.48</ecNumber>
    </recommendedName>
</protein>
<dbReference type="InterPro" id="IPR003644">
    <property type="entry name" value="Calx_beta"/>
</dbReference>
<keyword evidence="5" id="KW-0378">Hydrolase</keyword>
<evidence type="ECO:0000259" key="15">
    <source>
        <dbReference type="PROSITE" id="PS50835"/>
    </source>
</evidence>
<evidence type="ECO:0000256" key="2">
    <source>
        <dbReference type="ARBA" id="ARBA00013064"/>
    </source>
</evidence>
<evidence type="ECO:0000256" key="12">
    <source>
        <dbReference type="SAM" id="SignalP"/>
    </source>
</evidence>
<dbReference type="SUPFAM" id="SSF48726">
    <property type="entry name" value="Immunoglobulin"/>
    <property type="match status" value="2"/>
</dbReference>
<feature type="compositionally biased region" description="Gly residues" evidence="10">
    <location>
        <begin position="19"/>
        <end position="33"/>
    </location>
</feature>
<accession>A0AA35TQ75</accession>
<evidence type="ECO:0000256" key="11">
    <source>
        <dbReference type="SAM" id="Phobius"/>
    </source>
</evidence>
<keyword evidence="17" id="KW-0675">Receptor</keyword>
<dbReference type="Pfam" id="PF00041">
    <property type="entry name" value="fn3"/>
    <property type="match status" value="1"/>
</dbReference>
<evidence type="ECO:0000259" key="13">
    <source>
        <dbReference type="PROSITE" id="PS50055"/>
    </source>
</evidence>
<dbReference type="SMART" id="SM00194">
    <property type="entry name" value="PTPc"/>
    <property type="match status" value="1"/>
</dbReference>
<dbReference type="InterPro" id="IPR038081">
    <property type="entry name" value="CalX-like_sf"/>
</dbReference>
<dbReference type="PANTHER" id="PTHR19134:SF531">
    <property type="entry name" value="TYROSINE-PROTEIN PHOSPHATASE LAR"/>
    <property type="match status" value="1"/>
</dbReference>
<dbReference type="SUPFAM" id="SSF49265">
    <property type="entry name" value="Fibronectin type III"/>
    <property type="match status" value="1"/>
</dbReference>
<dbReference type="Pfam" id="PF00102">
    <property type="entry name" value="Y_phosphatase"/>
    <property type="match status" value="1"/>
</dbReference>
<feature type="region of interest" description="Disordered" evidence="10">
    <location>
        <begin position="100"/>
        <end position="120"/>
    </location>
</feature>
<dbReference type="Proteomes" id="UP001174909">
    <property type="component" value="Unassembled WGS sequence"/>
</dbReference>
<dbReference type="Pfam" id="PF13927">
    <property type="entry name" value="Ig_3"/>
    <property type="match status" value="1"/>
</dbReference>
<feature type="domain" description="Ig-like" evidence="15">
    <location>
        <begin position="1329"/>
        <end position="1421"/>
    </location>
</feature>
<dbReference type="InterPro" id="IPR029021">
    <property type="entry name" value="Prot-tyrosine_phosphatase-like"/>
</dbReference>
<sequence>MATLCFALLLSLVTARGGSATGGSGRSGSGSGSGPLDIGMMFPMTGSSVIMTSGFSATTSAVKTSAIQTLTLTAAVISTPTTDVSSPTVTSRRTITSRVTLTESSSSTPITQTPSPTLSSTIETLSTLGPSVTETLTITPLTESSIPVTQTPSPTSQRKSISPTLTVQSGSPVSTPGVFVTEEGDGEEVGMPDKWVLFLVAGVGGLVVLLLLLAVIIMGVHVYRTRRSAERRRRAVLFSNREMVQIRQRSQSPDTTPNHHPASCGVAKQPQTYEELYSHIQEENLPIIEISELQTYVEALEEDQAMDEYLEVLEMDVQPYTMTASLKCNRNKNRYIDILANEFTRVHLHTPAGHTRYSDYINANYIEGYRKRKEYIAAQGPLEKTGADFWSMVWSEKSAIIVMVTNLVEDERHKCFKYWPSEGALLAHSLSVVLQDEQILSNYTIRSFKVTLKDQRYEGSGESRVVTQFHFTGWPDHGVPENTESMLQFVRRVRSDIIPSHGPLIIHCSAGVGRTGTFIAIDVMLQRLQQNKPLDIMNWVCRMRAQRGSMVQTSWQYMFIYKALAHAAGAVRNSEEATGREEEEEEGSGACVVSFDQSSYTVDEGNMLEVMVTVDLMCSIEDFTVNISSIDGTAVGGSDFVPVAQMLTFTNSTREIPVSVEILNDTVVEDQEVFMLALVTNDDNVTLPDSPVEVSITDNSSVTVGFNKMGYVVPEGESVDVVLNVNGGGTLERNIMVQLTVDGGATEGADYTALPASVMLTAGTTSSTVTFTAANDTLVEEEEIVQLTLESSDSAVTVGPSSSVTITDTTIATISFSELMYSVVEGNNLTFEVVFESPVTLAREVEVTVTLIEGTAMAPGDYNMLGPMMLTLTSTGGTAMVNIVDDALLEADEMFEMMLDSTDPAVSFAVDTATVTIISPVLVFQFNQSAYTVDEGDSVPVMVTWVNPQMGEVESRGEHYTQHASNTGVVVITALSDKLKEDPQDEDFILSLESKFRLSVSQAALTISDTTVTLNVVGDSEVTEGESITLNITAVGPFVENFMVNIQADPANEVMISPTYVDFTSTTTQVSVTIGGILDGEPELTETVTISFTTASANVEDFDYTITVIDATVIHTDGPQSQGVEVNDSVTLTCRFEAGNPEEIVWMKDGVPLSEGGSNVDEVGFGYRSTLIIARVDFSNCGNYTCSMGDVISPPAELGVYQLASTSDQNPTSSIGAVGVISCSIISCGQVSIVFDIDNDIATQISLNTTTADVDETLGTVETTREATITTLGRVNEGMSQSCNVTHSGVVLREEVFNYTLENVVINVDVRAENLTLPNRTGGDSFVVGDDVVLNCSATNPPGVDRDLTIRWFRLGTEQNEEGIYIMPDSPPANTRVETGDGYVALILPDIKDDSDEETVYICKAYNRLPSDQVEEAVNVTVIYVPGEVDSTKIASVPLTLLCRTTATDDCVSYTTPQPHAAVLTVPTVTYNVSVNATNVVGSSNSDTTTIVGTNQGAAATVTGFALSPAFLILEWTLSSLVSNVTDPPNNDLPAESVFFVDQFVIRFEGDVVARVAERSYLFSIPNDEINPGDEIDTMLPFEVEVVYSDININTTLNTTSFISVAVPNVEEVAEINRRPLQTPVTTSGGFSFQWAPPAQVDNPEFIEVYNVVIDQLPQQGGRGKRQAATNVVNVNQTGTEFEFMAGQPFTDYSVRVDAVLNVNGDTTRVTALSPNTIMTEEGMASAPQNPVVTEIGVTTVRVGWRAPVNPNGIISGYRVRVQLKDFSGTAMQETPDGSSTSLVITGLRGFTDYMAIVWAVNGAGVGEESRPVSFRTDFGVVPPTISNVVANINQQQYTFTINPFSDQYGPLSHYEVYAVITDQPPDTSVILSEQTNTSYVTFAGRASTGLSQQIRVGTGVPGDVTLDNGQQVNYDNRDVRLGANYYFFVRLYSSQDRTRFNDSEPVTVTVPPPVGEQRSVLNYS</sequence>
<dbReference type="InterPro" id="IPR003599">
    <property type="entry name" value="Ig_sub"/>
</dbReference>